<dbReference type="Pfam" id="PF00501">
    <property type="entry name" value="AMP-binding"/>
    <property type="match status" value="1"/>
</dbReference>
<organism evidence="2 3">
    <name type="scientific">Wenxinia saemankumensis</name>
    <dbReference type="NCBI Taxonomy" id="1447782"/>
    <lineage>
        <taxon>Bacteria</taxon>
        <taxon>Pseudomonadati</taxon>
        <taxon>Pseudomonadota</taxon>
        <taxon>Alphaproteobacteria</taxon>
        <taxon>Rhodobacterales</taxon>
        <taxon>Roseobacteraceae</taxon>
        <taxon>Wenxinia</taxon>
    </lineage>
</organism>
<evidence type="ECO:0000313" key="2">
    <source>
        <dbReference type="EMBL" id="SHJ23846.1"/>
    </source>
</evidence>
<evidence type="ECO:0000259" key="1">
    <source>
        <dbReference type="Pfam" id="PF00501"/>
    </source>
</evidence>
<dbReference type="OrthoDB" id="9803968at2"/>
<dbReference type="InterPro" id="IPR042099">
    <property type="entry name" value="ANL_N_sf"/>
</dbReference>
<evidence type="ECO:0000313" key="3">
    <source>
        <dbReference type="Proteomes" id="UP000184292"/>
    </source>
</evidence>
<dbReference type="PANTHER" id="PTHR24096:SF420">
    <property type="entry name" value="LONG-CHAIN-FATTY-ACID--COA LIGASE-RELATED"/>
    <property type="match status" value="1"/>
</dbReference>
<dbReference type="Gene3D" id="3.40.50.12780">
    <property type="entry name" value="N-terminal domain of ligase-like"/>
    <property type="match status" value="1"/>
</dbReference>
<dbReference type="GO" id="GO:0016405">
    <property type="term" value="F:CoA-ligase activity"/>
    <property type="evidence" value="ECO:0007669"/>
    <property type="project" value="TreeGrafter"/>
</dbReference>
<dbReference type="STRING" id="1447782.SAMN05444417_3271"/>
<feature type="domain" description="AMP-dependent synthetase/ligase" evidence="1">
    <location>
        <begin position="45"/>
        <end position="423"/>
    </location>
</feature>
<dbReference type="PANTHER" id="PTHR24096">
    <property type="entry name" value="LONG-CHAIN-FATTY-ACID--COA LIGASE"/>
    <property type="match status" value="1"/>
</dbReference>
<dbReference type="PROSITE" id="PS00455">
    <property type="entry name" value="AMP_BINDING"/>
    <property type="match status" value="1"/>
</dbReference>
<dbReference type="InterPro" id="IPR000873">
    <property type="entry name" value="AMP-dep_synth/lig_dom"/>
</dbReference>
<dbReference type="InterPro" id="IPR020845">
    <property type="entry name" value="AMP-binding_CS"/>
</dbReference>
<accession>A0A1M6HNY8</accession>
<dbReference type="Proteomes" id="UP000184292">
    <property type="component" value="Unassembled WGS sequence"/>
</dbReference>
<protein>
    <submittedName>
        <fullName evidence="2">Trans-feruloyl-CoA synthase</fullName>
    </submittedName>
</protein>
<name>A0A1M6HNY8_9RHOB</name>
<dbReference type="AlphaFoldDB" id="A0A1M6HNY8"/>
<proteinExistence type="predicted"/>
<reference evidence="2 3" key="1">
    <citation type="submission" date="2016-11" db="EMBL/GenBank/DDBJ databases">
        <authorList>
            <person name="Jaros S."/>
            <person name="Januszkiewicz K."/>
            <person name="Wedrychowicz H."/>
        </authorList>
    </citation>
    <scope>NUCLEOTIDE SEQUENCE [LARGE SCALE GENOMIC DNA]</scope>
    <source>
        <strain evidence="2 3">DSM 100565</strain>
    </source>
</reference>
<sequence>MASGDRPHLWRPRIVEERRPDGSILVRQADPLPEPPARLADRILHWAEVAPDRTWMADRDGADWRRMSYAGLATAMRSVGGALLEMGLSVDRPLMILSGNSLDHAIVAVAAQFVGIPSAALAPAYALSGGAYEKLRDVAAQLTPGAVFVEAAGPFAPAIGAAFGPDIPAIVSSGTLDGRPVHILADLMRRPAEAAAEAAYRRTGPDTVAKFLFTSGTTGSPKAVIQTQRMICANMEMVRDAYPFLAEEPPVLVDWPPWNHVASGNKAFNLVLYNGGTFHVDRGNPGPAGIRETIRNLREVSPTWYFNVPVGYDALVREMGRDPELKRSFFARLRLMMYAGAGMAQHTWDDLHRLSQEATGAEIPVSSGLGATETAPFALFCGTRQARPGNVGVPARGLEAKLVPVEDKLELRLRGPSITPGYWRAPELTAGAFDEEGFYRLGDAVRYAVPGDAAAGFLFDGRIAENFKLDTGTWVAVGALRAGLVDALGGMAADAVIAGEGRAELGALIVPARAGFEAAVPGGSGLADAALYRHPAAEAALRHRLAALAERATGSSTRICRARVLLAPLSLDRGEVTDKGSVNQRRVLRERPDDIAALYEGGPGTILL</sequence>
<dbReference type="SUPFAM" id="SSF56801">
    <property type="entry name" value="Acetyl-CoA synthetase-like"/>
    <property type="match status" value="1"/>
</dbReference>
<gene>
    <name evidence="2" type="ORF">SAMN05444417_3271</name>
</gene>
<keyword evidence="3" id="KW-1185">Reference proteome</keyword>
<dbReference type="RefSeq" id="WP_073333771.1">
    <property type="nucleotide sequence ID" value="NZ_FQYO01000007.1"/>
</dbReference>
<dbReference type="EMBL" id="FQYO01000007">
    <property type="protein sequence ID" value="SHJ23846.1"/>
    <property type="molecule type" value="Genomic_DNA"/>
</dbReference>